<organism evidence="1 2">
    <name type="scientific">Desulfonema magnum</name>
    <dbReference type="NCBI Taxonomy" id="45655"/>
    <lineage>
        <taxon>Bacteria</taxon>
        <taxon>Pseudomonadati</taxon>
        <taxon>Thermodesulfobacteriota</taxon>
        <taxon>Desulfobacteria</taxon>
        <taxon>Desulfobacterales</taxon>
        <taxon>Desulfococcaceae</taxon>
        <taxon>Desulfonema</taxon>
    </lineage>
</organism>
<protein>
    <submittedName>
        <fullName evidence="1">Uncharacterized protein</fullName>
    </submittedName>
</protein>
<evidence type="ECO:0000313" key="2">
    <source>
        <dbReference type="Proteomes" id="UP000663722"/>
    </source>
</evidence>
<sequence length="48" mass="5480">MIRIRGYPFFYPHDPRAASASKGWFSFRPGRSSDSRIILMIAPSHPSD</sequence>
<dbReference type="Proteomes" id="UP000663722">
    <property type="component" value="Chromosome"/>
</dbReference>
<keyword evidence="2" id="KW-1185">Reference proteome</keyword>
<gene>
    <name evidence="1" type="ORF">dnm_068960</name>
</gene>
<accession>A0A975BT96</accession>
<dbReference type="EMBL" id="CP061800">
    <property type="protein sequence ID" value="QTA90834.1"/>
    <property type="molecule type" value="Genomic_DNA"/>
</dbReference>
<reference evidence="1" key="1">
    <citation type="journal article" date="2021" name="Microb. Physiol.">
        <title>Proteogenomic Insights into the Physiology of Marine, Sulfate-Reducing, Filamentous Desulfonema limicola and Desulfonema magnum.</title>
        <authorList>
            <person name="Schnaars V."/>
            <person name="Wohlbrand L."/>
            <person name="Scheve S."/>
            <person name="Hinrichs C."/>
            <person name="Reinhardt R."/>
            <person name="Rabus R."/>
        </authorList>
    </citation>
    <scope>NUCLEOTIDE SEQUENCE</scope>
    <source>
        <strain evidence="1">4be13</strain>
    </source>
</reference>
<name>A0A975BT96_9BACT</name>
<dbReference type="KEGG" id="dmm:dnm_068960"/>
<proteinExistence type="predicted"/>
<evidence type="ECO:0000313" key="1">
    <source>
        <dbReference type="EMBL" id="QTA90834.1"/>
    </source>
</evidence>
<dbReference type="AlphaFoldDB" id="A0A975BT96"/>